<comment type="similarity">
    <text evidence="1">Belongs to the UDP-glycosyltransferase family.</text>
</comment>
<evidence type="ECO:0000256" key="5">
    <source>
        <dbReference type="ARBA" id="ARBA00022729"/>
    </source>
</evidence>
<dbReference type="EC" id="2.4.1.17" evidence="2"/>
<name>A0AAV5T081_9BILA</name>
<dbReference type="GO" id="GO:0015020">
    <property type="term" value="F:glucuronosyltransferase activity"/>
    <property type="evidence" value="ECO:0007669"/>
    <property type="project" value="UniProtKB-EC"/>
</dbReference>
<dbReference type="Pfam" id="PF00201">
    <property type="entry name" value="UDPGT"/>
    <property type="match status" value="1"/>
</dbReference>
<feature type="non-terminal residue" evidence="8">
    <location>
        <position position="1"/>
    </location>
</feature>
<evidence type="ECO:0000256" key="3">
    <source>
        <dbReference type="ARBA" id="ARBA00022676"/>
    </source>
</evidence>
<evidence type="ECO:0000313" key="9">
    <source>
        <dbReference type="Proteomes" id="UP001432027"/>
    </source>
</evidence>
<evidence type="ECO:0000256" key="4">
    <source>
        <dbReference type="ARBA" id="ARBA00022679"/>
    </source>
</evidence>
<gene>
    <name evidence="8" type="ORF">PENTCL1PPCAC_8119</name>
</gene>
<comment type="caution">
    <text evidence="8">The sequence shown here is derived from an EMBL/GenBank/DDBJ whole genome shotgun (WGS) entry which is preliminary data.</text>
</comment>
<keyword evidence="5" id="KW-0732">Signal</keyword>
<keyword evidence="4" id="KW-0808">Transferase</keyword>
<evidence type="ECO:0000256" key="1">
    <source>
        <dbReference type="ARBA" id="ARBA00009995"/>
    </source>
</evidence>
<evidence type="ECO:0000256" key="6">
    <source>
        <dbReference type="ARBA" id="ARBA00047475"/>
    </source>
</evidence>
<comment type="catalytic activity">
    <reaction evidence="6">
        <text>glucuronate acceptor + UDP-alpha-D-glucuronate = acceptor beta-D-glucuronoside + UDP + H(+)</text>
        <dbReference type="Rhea" id="RHEA:21032"/>
        <dbReference type="ChEBI" id="CHEBI:15378"/>
        <dbReference type="ChEBI" id="CHEBI:58052"/>
        <dbReference type="ChEBI" id="CHEBI:58223"/>
        <dbReference type="ChEBI" id="CHEBI:132367"/>
        <dbReference type="ChEBI" id="CHEBI:132368"/>
        <dbReference type="EC" id="2.4.1.17"/>
    </reaction>
</comment>
<feature type="transmembrane region" description="Helical" evidence="7">
    <location>
        <begin position="88"/>
        <end position="111"/>
    </location>
</feature>
<dbReference type="SUPFAM" id="SSF53756">
    <property type="entry name" value="UDP-Glycosyltransferase/glycogen phosphorylase"/>
    <property type="match status" value="1"/>
</dbReference>
<dbReference type="Proteomes" id="UP001432027">
    <property type="component" value="Unassembled WGS sequence"/>
</dbReference>
<keyword evidence="7" id="KW-1133">Transmembrane helix</keyword>
<dbReference type="InterPro" id="IPR002213">
    <property type="entry name" value="UDP_glucos_trans"/>
</dbReference>
<keyword evidence="3" id="KW-0328">Glycosyltransferase</keyword>
<evidence type="ECO:0000256" key="7">
    <source>
        <dbReference type="SAM" id="Phobius"/>
    </source>
</evidence>
<reference evidence="8" key="1">
    <citation type="submission" date="2023-10" db="EMBL/GenBank/DDBJ databases">
        <title>Genome assembly of Pristionchus species.</title>
        <authorList>
            <person name="Yoshida K."/>
            <person name="Sommer R.J."/>
        </authorList>
    </citation>
    <scope>NUCLEOTIDE SEQUENCE</scope>
    <source>
        <strain evidence="8">RS0144</strain>
    </source>
</reference>
<organism evidence="8 9">
    <name type="scientific">Pristionchus entomophagus</name>
    <dbReference type="NCBI Taxonomy" id="358040"/>
    <lineage>
        <taxon>Eukaryota</taxon>
        <taxon>Metazoa</taxon>
        <taxon>Ecdysozoa</taxon>
        <taxon>Nematoda</taxon>
        <taxon>Chromadorea</taxon>
        <taxon>Rhabditida</taxon>
        <taxon>Rhabditina</taxon>
        <taxon>Diplogasteromorpha</taxon>
        <taxon>Diplogasteroidea</taxon>
        <taxon>Neodiplogasteridae</taxon>
        <taxon>Pristionchus</taxon>
    </lineage>
</organism>
<dbReference type="PANTHER" id="PTHR48043">
    <property type="entry name" value="EG:EG0003.4 PROTEIN-RELATED"/>
    <property type="match status" value="1"/>
</dbReference>
<keyword evidence="7" id="KW-0812">Transmembrane</keyword>
<accession>A0AAV5T081</accession>
<evidence type="ECO:0000256" key="2">
    <source>
        <dbReference type="ARBA" id="ARBA00012544"/>
    </source>
</evidence>
<dbReference type="PANTHER" id="PTHR48043:SF23">
    <property type="entry name" value="UDP-GLUCURONOSYLTRANSFERASE"/>
    <property type="match status" value="1"/>
</dbReference>
<dbReference type="AlphaFoldDB" id="A0AAV5T081"/>
<proteinExistence type="inferred from homology"/>
<sequence>QHNGLGKVVDKFHLHNPQVVIAAINDVLTNDSYLLNAARISKMLANKPFSANEMLIKTVEFAAEFGPSNALRPQSYDMSWIAYHNLDIVVSVVVLILLFAYGIVKVLSLMLRG</sequence>
<dbReference type="InterPro" id="IPR050271">
    <property type="entry name" value="UDP-glycosyltransferase"/>
</dbReference>
<evidence type="ECO:0000313" key="8">
    <source>
        <dbReference type="EMBL" id="GMS85944.1"/>
    </source>
</evidence>
<protein>
    <recommendedName>
        <fullName evidence="2">glucuronosyltransferase</fullName>
        <ecNumber evidence="2">2.4.1.17</ecNumber>
    </recommendedName>
</protein>
<dbReference type="EMBL" id="BTSX01000002">
    <property type="protein sequence ID" value="GMS85944.1"/>
    <property type="molecule type" value="Genomic_DNA"/>
</dbReference>
<keyword evidence="9" id="KW-1185">Reference proteome</keyword>
<keyword evidence="7" id="KW-0472">Membrane</keyword>